<gene>
    <name evidence="5" type="ORF">IWX90DRAFT_200010</name>
</gene>
<protein>
    <submittedName>
        <fullName evidence="5">Mitochondrial inner-membrane-bound regulator-domain-containing protein</fullName>
    </submittedName>
</protein>
<dbReference type="Proteomes" id="UP001456524">
    <property type="component" value="Unassembled WGS sequence"/>
</dbReference>
<reference evidence="5 6" key="1">
    <citation type="journal article" date="2022" name="G3 (Bethesda)">
        <title>Enemy or ally: a genomic approach to elucidate the lifestyle of Phyllosticta citrichinaensis.</title>
        <authorList>
            <person name="Buijs V.A."/>
            <person name="Groenewald J.Z."/>
            <person name="Haridas S."/>
            <person name="LaButti K.M."/>
            <person name="Lipzen A."/>
            <person name="Martin F.M."/>
            <person name="Barry K."/>
            <person name="Grigoriev I.V."/>
            <person name="Crous P.W."/>
            <person name="Seidl M.F."/>
        </authorList>
    </citation>
    <scope>NUCLEOTIDE SEQUENCE [LARGE SCALE GENOMIC DNA]</scope>
    <source>
        <strain evidence="5 6">CBS 129764</strain>
    </source>
</reference>
<feature type="compositionally biased region" description="Polar residues" evidence="1">
    <location>
        <begin position="970"/>
        <end position="980"/>
    </location>
</feature>
<evidence type="ECO:0000259" key="3">
    <source>
        <dbReference type="Pfam" id="PF20776"/>
    </source>
</evidence>
<keyword evidence="6" id="KW-1185">Reference proteome</keyword>
<feature type="compositionally biased region" description="Low complexity" evidence="1">
    <location>
        <begin position="1013"/>
        <end position="1032"/>
    </location>
</feature>
<feature type="compositionally biased region" description="Polar residues" evidence="1">
    <location>
        <begin position="999"/>
        <end position="1011"/>
    </location>
</feature>
<dbReference type="InterPro" id="IPR048401">
    <property type="entry name" value="SLS1_C"/>
</dbReference>
<feature type="region of interest" description="Disordered" evidence="1">
    <location>
        <begin position="877"/>
        <end position="911"/>
    </location>
</feature>
<dbReference type="Pfam" id="PF20776">
    <property type="entry name" value="SLS1_N"/>
    <property type="match status" value="1"/>
</dbReference>
<feature type="domain" description="SLS1 N-terminal" evidence="3">
    <location>
        <begin position="169"/>
        <end position="294"/>
    </location>
</feature>
<feature type="domain" description="SLS1 C-terminal" evidence="4">
    <location>
        <begin position="471"/>
        <end position="823"/>
    </location>
</feature>
<feature type="region of interest" description="Disordered" evidence="1">
    <location>
        <begin position="527"/>
        <end position="546"/>
    </location>
</feature>
<organism evidence="5 6">
    <name type="scientific">Phyllosticta citrichinensis</name>
    <dbReference type="NCBI Taxonomy" id="1130410"/>
    <lineage>
        <taxon>Eukaryota</taxon>
        <taxon>Fungi</taxon>
        <taxon>Dikarya</taxon>
        <taxon>Ascomycota</taxon>
        <taxon>Pezizomycotina</taxon>
        <taxon>Dothideomycetes</taxon>
        <taxon>Dothideomycetes incertae sedis</taxon>
        <taxon>Botryosphaeriales</taxon>
        <taxon>Phyllostictaceae</taxon>
        <taxon>Phyllosticta</taxon>
    </lineage>
</organism>
<dbReference type="PANTHER" id="PTHR37919">
    <property type="entry name" value="PROTEIN CBG05606"/>
    <property type="match status" value="1"/>
</dbReference>
<dbReference type="InterPro" id="IPR032741">
    <property type="entry name" value="Sls1_KH-1"/>
</dbReference>
<comment type="caution">
    <text evidence="5">The sequence shown here is derived from an EMBL/GenBank/DDBJ whole genome shotgun (WGS) entry which is preliminary data.</text>
</comment>
<name>A0ABR1XY53_9PEZI</name>
<feature type="region of interest" description="Disordered" evidence="1">
    <location>
        <begin position="926"/>
        <end position="1047"/>
    </location>
</feature>
<feature type="compositionally biased region" description="Basic and acidic residues" evidence="1">
    <location>
        <begin position="926"/>
        <end position="953"/>
    </location>
</feature>
<feature type="compositionally biased region" description="Basic and acidic residues" evidence="1">
    <location>
        <begin position="1038"/>
        <end position="1047"/>
    </location>
</feature>
<evidence type="ECO:0000313" key="5">
    <source>
        <dbReference type="EMBL" id="KAK8170158.1"/>
    </source>
</evidence>
<dbReference type="InterPro" id="IPR048400">
    <property type="entry name" value="SLS1_N"/>
</dbReference>
<dbReference type="Pfam" id="PF14611">
    <property type="entry name" value="KH_SLS1_1"/>
    <property type="match status" value="1"/>
</dbReference>
<proteinExistence type="predicted"/>
<dbReference type="Pfam" id="PF20778">
    <property type="entry name" value="SLS1_C"/>
    <property type="match status" value="1"/>
</dbReference>
<accession>A0ABR1XY53</accession>
<evidence type="ECO:0000313" key="6">
    <source>
        <dbReference type="Proteomes" id="UP001456524"/>
    </source>
</evidence>
<evidence type="ECO:0000259" key="4">
    <source>
        <dbReference type="Pfam" id="PF20778"/>
    </source>
</evidence>
<feature type="compositionally biased region" description="Basic and acidic residues" evidence="1">
    <location>
        <begin position="983"/>
        <end position="997"/>
    </location>
</feature>
<sequence>MLVRRSLGSPSICLRCRITQHQHNASALRTFFASPHTRFSTHTSLRWQNPLGDSSLPEVDLKRSQVFPEDHDDAKPKIRRIGGQRGTQMKTIRKTRRASNKQVLLEDSTPLDRRTLGQKAEVLILRDIDVDFGHKGEATFEEADATFAKERDETRAAIEASIASQNAVVGQEEVNTAIIQMKPAGGKVRRVFSNEKLEELRKALNGFLAPQLRRFVMITEDEQKLEALKRIDARMKAGFENEEASSRELPKSIWKEGITPIEERLSKGTLFVEPERLKKADLIDHIIKRLWHVTTVEELDAVGEIEVEVKQWHLELITKGFGMTVRESALDRIGNQRSVRIEVYEPENIIRFTANRTDAMRAIKDLQLELGHVGTSNFTLDPFKPMLERQGMQSILNAINQQDIEAIANFSNTNIEVSDDSLIIRATSEKNAGSARRFLIDMLYLRTRTETKMFTGATGQGFLHKNLMESALPYRYRQTNLGRWGYPIQRSSATAADKSRRDAEFPVAHQDATSDVANQVTSYLLSPTGVGRPDDENTTNSEEIPQQSLWNPKITTQISAGYGNVLHSFESAPGMSQLSAETVTTSTKSPVFLNSIPGANPFIGGIASLGTQLKPGTYGRTPDTLMFRFVPFPWHHEDAAEASEDIPKLSLRLSLSDEGQVRYSGSGLTLADRNAYVLMPDKVTDVAFNRREMLWSQGAMRDRQIRSFIQRTQESIEMKGNIRVPPTISLSIPAWSIHNIDRYPDLPKVYTEMGEERVVTYSHIGTEHRQSLRLDFDNGQFRGAMSSVEAGRLGGRRNEVRLRIRKSPETEAQMEGILGKFVENGMRVAEWLDNAVNLRLEVPPVNISRRMSKKEPELAQGRGNWQFVSIWKAYGEEQNEQPQQPKPPRGDDAETKSVGNEERGSRVFERYVPDGANFSFRDIDRSHDTHEAPSHDEVQGIETDKKSVRRSDGDETADAFAPWDSEQDDLYSQATAWQTPQDDDSKGVEAQDLHLDAQENPSSDPESTDSARTADGAGDASQAASSDTASTSNNEDGGQGREDQRQA</sequence>
<dbReference type="PANTHER" id="PTHR37919:SF2">
    <property type="entry name" value="EXPERA DOMAIN-CONTAINING PROTEIN"/>
    <property type="match status" value="1"/>
</dbReference>
<dbReference type="EMBL" id="JBBWUH010000004">
    <property type="protein sequence ID" value="KAK8170158.1"/>
    <property type="molecule type" value="Genomic_DNA"/>
</dbReference>
<evidence type="ECO:0000256" key="1">
    <source>
        <dbReference type="SAM" id="MobiDB-lite"/>
    </source>
</evidence>
<feature type="domain" description="SLS1 first KH" evidence="2">
    <location>
        <begin position="302"/>
        <end position="367"/>
    </location>
</feature>
<feature type="compositionally biased region" description="Basic and acidic residues" evidence="1">
    <location>
        <begin position="888"/>
        <end position="911"/>
    </location>
</feature>
<evidence type="ECO:0000259" key="2">
    <source>
        <dbReference type="Pfam" id="PF14611"/>
    </source>
</evidence>